<dbReference type="AlphaFoldDB" id="X0GYU8"/>
<protein>
    <submittedName>
        <fullName evidence="1">Uncharacterized protein</fullName>
    </submittedName>
</protein>
<evidence type="ECO:0000313" key="1">
    <source>
        <dbReference type="EMBL" id="EXL65001.1"/>
    </source>
</evidence>
<dbReference type="EMBL" id="KK033788">
    <property type="protein sequence ID" value="EXL65001.1"/>
    <property type="molecule type" value="Genomic_DNA"/>
</dbReference>
<dbReference type="Proteomes" id="UP000030676">
    <property type="component" value="Unassembled WGS sequence"/>
</dbReference>
<dbReference type="HOGENOM" id="CLU_1740589_0_0_1"/>
<accession>X0GYU8</accession>
<name>X0GYU8_FUSOX</name>
<gene>
    <name evidence="1" type="ORF">FOPG_18755</name>
</gene>
<proteinExistence type="predicted"/>
<organism evidence="1">
    <name type="scientific">Fusarium oxysporum f. sp. conglutinans race 2 54008</name>
    <dbReference type="NCBI Taxonomy" id="1089457"/>
    <lineage>
        <taxon>Eukaryota</taxon>
        <taxon>Fungi</taxon>
        <taxon>Dikarya</taxon>
        <taxon>Ascomycota</taxon>
        <taxon>Pezizomycotina</taxon>
        <taxon>Sordariomycetes</taxon>
        <taxon>Hypocreomycetidae</taxon>
        <taxon>Hypocreales</taxon>
        <taxon>Nectriaceae</taxon>
        <taxon>Fusarium</taxon>
        <taxon>Fusarium oxysporum species complex</taxon>
    </lineage>
</organism>
<reference evidence="1" key="2">
    <citation type="submission" date="2014-03" db="EMBL/GenBank/DDBJ databases">
        <title>The Genome Annotation of Fusarium oxysporum PHW808.</title>
        <authorList>
            <consortium name="The Broad Institute Genomics Platform"/>
            <person name="Ma L.-J."/>
            <person name="Corby-Kistler H."/>
            <person name="Broz K."/>
            <person name="Gale L.R."/>
            <person name="Jonkers W."/>
            <person name="O'Donnell K."/>
            <person name="Ploetz R."/>
            <person name="Steinberg C."/>
            <person name="Schwartz D.C."/>
            <person name="VanEtten H."/>
            <person name="Zhou S."/>
            <person name="Young S.K."/>
            <person name="Zeng Q."/>
            <person name="Gargeya S."/>
            <person name="Fitzgerald M."/>
            <person name="Abouelleil A."/>
            <person name="Alvarado L."/>
            <person name="Chapman S.B."/>
            <person name="Gainer-Dewar J."/>
            <person name="Goldberg J."/>
            <person name="Griggs A."/>
            <person name="Gujja S."/>
            <person name="Hansen M."/>
            <person name="Howarth C."/>
            <person name="Imamovic A."/>
            <person name="Ireland A."/>
            <person name="Larimer J."/>
            <person name="McCowan C."/>
            <person name="Murphy C."/>
            <person name="Pearson M."/>
            <person name="Poon T.W."/>
            <person name="Priest M."/>
            <person name="Roberts A."/>
            <person name="Saif S."/>
            <person name="Shea T."/>
            <person name="Sykes S."/>
            <person name="Wortman J."/>
            <person name="Nusbaum C."/>
            <person name="Birren B."/>
        </authorList>
    </citation>
    <scope>NUCLEOTIDE SEQUENCE</scope>
    <source>
        <strain evidence="1">54008</strain>
    </source>
</reference>
<sequence length="156" mass="17437">MMVYRKSGTQVSKGGKALMGEKRVVAARFRFRLIIRGLKKDLRQKLIAIIKDLSKTTEKKVLDILRNSTEEKHDGDISLLSIKDMSDAIYSVGCAKEEQQTASTSARMPEHYNMANIPMQTVGNAHRYWTRSQARLGRHPPLPIAESTTALGVKGP</sequence>
<reference evidence="1" key="1">
    <citation type="submission" date="2011-11" db="EMBL/GenBank/DDBJ databases">
        <title>The Genome Sequence of Fusarium oxysporum PHW808.</title>
        <authorList>
            <consortium name="The Broad Institute Genome Sequencing Platform"/>
            <person name="Ma L.-J."/>
            <person name="Gale L.R."/>
            <person name="Schwartz D.C."/>
            <person name="Zhou S."/>
            <person name="Corby-Kistler H."/>
            <person name="Young S.K."/>
            <person name="Zeng Q."/>
            <person name="Gargeya S."/>
            <person name="Fitzgerald M."/>
            <person name="Haas B."/>
            <person name="Abouelleil A."/>
            <person name="Alvarado L."/>
            <person name="Arachchi H.M."/>
            <person name="Berlin A."/>
            <person name="Brown A."/>
            <person name="Chapman S.B."/>
            <person name="Chen Z."/>
            <person name="Dunbar C."/>
            <person name="Freedman E."/>
            <person name="Gearin G."/>
            <person name="Goldberg J."/>
            <person name="Griggs A."/>
            <person name="Gujja S."/>
            <person name="Heiman D."/>
            <person name="Howarth C."/>
            <person name="Larson L."/>
            <person name="Lui A."/>
            <person name="MacDonald P.J.P."/>
            <person name="Montmayeur A."/>
            <person name="Murphy C."/>
            <person name="Neiman D."/>
            <person name="Pearson M."/>
            <person name="Priest M."/>
            <person name="Roberts A."/>
            <person name="Saif S."/>
            <person name="Shea T."/>
            <person name="Shenoy N."/>
            <person name="Sisk P."/>
            <person name="Stolte C."/>
            <person name="Sykes S."/>
            <person name="Wortman J."/>
            <person name="Nusbaum C."/>
            <person name="Birren B."/>
        </authorList>
    </citation>
    <scope>NUCLEOTIDE SEQUENCE [LARGE SCALE GENOMIC DNA]</scope>
    <source>
        <strain evidence="1">54008</strain>
    </source>
</reference>